<evidence type="ECO:0000256" key="1">
    <source>
        <dbReference type="SAM" id="MobiDB-lite"/>
    </source>
</evidence>
<comment type="caution">
    <text evidence="2">The sequence shown here is derived from an EMBL/GenBank/DDBJ whole genome shotgun (WGS) entry which is preliminary data.</text>
</comment>
<dbReference type="Proteomes" id="UP001055101">
    <property type="component" value="Unassembled WGS sequence"/>
</dbReference>
<name>A0ABQ4TGT3_9HYPH</name>
<evidence type="ECO:0000313" key="3">
    <source>
        <dbReference type="Proteomes" id="UP001055101"/>
    </source>
</evidence>
<organism evidence="2 3">
    <name type="scientific">Methylobacterium thuringiense</name>
    <dbReference type="NCBI Taxonomy" id="1003091"/>
    <lineage>
        <taxon>Bacteria</taxon>
        <taxon>Pseudomonadati</taxon>
        <taxon>Pseudomonadota</taxon>
        <taxon>Alphaproteobacteria</taxon>
        <taxon>Hyphomicrobiales</taxon>
        <taxon>Methylobacteriaceae</taxon>
        <taxon>Methylobacterium</taxon>
    </lineage>
</organism>
<feature type="region of interest" description="Disordered" evidence="1">
    <location>
        <begin position="64"/>
        <end position="131"/>
    </location>
</feature>
<protein>
    <submittedName>
        <fullName evidence="2">Uncharacterized protein</fullName>
    </submittedName>
</protein>
<accession>A0ABQ4TGT3</accession>
<reference evidence="2" key="1">
    <citation type="journal article" date="2021" name="Front. Microbiol.">
        <title>Comprehensive Comparative Genomics and Phenotyping of Methylobacterium Species.</title>
        <authorList>
            <person name="Alessa O."/>
            <person name="Ogura Y."/>
            <person name="Fujitani Y."/>
            <person name="Takami H."/>
            <person name="Hayashi T."/>
            <person name="Sahin N."/>
            <person name="Tani A."/>
        </authorList>
    </citation>
    <scope>NUCLEOTIDE SEQUENCE</scope>
    <source>
        <strain evidence="2">DSM 23674</strain>
    </source>
</reference>
<reference evidence="2" key="2">
    <citation type="submission" date="2021-08" db="EMBL/GenBank/DDBJ databases">
        <authorList>
            <person name="Tani A."/>
            <person name="Ola A."/>
            <person name="Ogura Y."/>
            <person name="Katsura K."/>
            <person name="Hayashi T."/>
        </authorList>
    </citation>
    <scope>NUCLEOTIDE SEQUENCE</scope>
    <source>
        <strain evidence="2">DSM 23674</strain>
    </source>
</reference>
<feature type="compositionally biased region" description="Basic residues" evidence="1">
    <location>
        <begin position="73"/>
        <end position="83"/>
    </location>
</feature>
<sequence length="268" mass="28941">MGVSCAQAVFRSYCSVMRRTARRVLTSSFHADFPPDFSITGRVCACRPIVFSRGSVRVHWRLQGDAETEQRRRSSTSRHRRRGVATWETAQIESRQARGDLAAESAGQTPAECDADRDDSRTSGRRSARTDLGSGLCRERCRADSCRCLDCRTGARPGDGDRCGGFRTSRRRSVGRSRRALQGLDAGDCRACRSRGVGALPFRRADNASASRLNAVAIPARPAVVRSLGDRGFGRCGWAAGARPHLAHGRLGSCRAGAGPPGSTYLAG</sequence>
<keyword evidence="3" id="KW-1185">Reference proteome</keyword>
<evidence type="ECO:0000313" key="2">
    <source>
        <dbReference type="EMBL" id="GJE53793.1"/>
    </source>
</evidence>
<proteinExistence type="predicted"/>
<dbReference type="EMBL" id="BPRA01000001">
    <property type="protein sequence ID" value="GJE53793.1"/>
    <property type="molecule type" value="Genomic_DNA"/>
</dbReference>
<gene>
    <name evidence="2" type="ORF">EKPJFOCH_0260</name>
</gene>